<proteinExistence type="predicted"/>
<evidence type="ECO:0000313" key="3">
    <source>
        <dbReference type="Proteomes" id="UP000481153"/>
    </source>
</evidence>
<organism evidence="2 3">
    <name type="scientific">Aphanomyces euteiches</name>
    <dbReference type="NCBI Taxonomy" id="100861"/>
    <lineage>
        <taxon>Eukaryota</taxon>
        <taxon>Sar</taxon>
        <taxon>Stramenopiles</taxon>
        <taxon>Oomycota</taxon>
        <taxon>Saprolegniomycetes</taxon>
        <taxon>Saprolegniales</taxon>
        <taxon>Verrucalvaceae</taxon>
        <taxon>Aphanomyces</taxon>
    </lineage>
</organism>
<sequence>MRRVPITCMAMMAAAVLAANVSGAKLARCDSNTVKDVIAPVYSRSVVVACAHSLDMLPRQYLALAAYTPKQCQLLRNNSDCKDLNDAIYAALATISPPCSFSDGSRSDVAVSYEEMLSQECNTTKASRSFNASTRSNVTSVPIITSAIPRPSAINVDTPPPGRDAVTANTTTKSGVSPSASISLIVSTLALVLAACL</sequence>
<keyword evidence="1" id="KW-0732">Signal</keyword>
<accession>A0A6G0W7Y7</accession>
<feature type="chain" id="PRO_5026119482" description="Elicitin-like protein" evidence="1">
    <location>
        <begin position="19"/>
        <end position="197"/>
    </location>
</feature>
<evidence type="ECO:0008006" key="4">
    <source>
        <dbReference type="Google" id="ProtNLM"/>
    </source>
</evidence>
<evidence type="ECO:0000256" key="1">
    <source>
        <dbReference type="SAM" id="SignalP"/>
    </source>
</evidence>
<reference evidence="2 3" key="1">
    <citation type="submission" date="2019-07" db="EMBL/GenBank/DDBJ databases">
        <title>Genomics analysis of Aphanomyces spp. identifies a new class of oomycete effector associated with host adaptation.</title>
        <authorList>
            <person name="Gaulin E."/>
        </authorList>
    </citation>
    <scope>NUCLEOTIDE SEQUENCE [LARGE SCALE GENOMIC DNA]</scope>
    <source>
        <strain evidence="2 3">ATCC 201684</strain>
    </source>
</reference>
<keyword evidence="3" id="KW-1185">Reference proteome</keyword>
<dbReference type="AlphaFoldDB" id="A0A6G0W7Y7"/>
<evidence type="ECO:0000313" key="2">
    <source>
        <dbReference type="EMBL" id="KAF0723379.1"/>
    </source>
</evidence>
<protein>
    <recommendedName>
        <fullName evidence="4">Elicitin-like protein</fullName>
    </recommendedName>
</protein>
<feature type="signal peptide" evidence="1">
    <location>
        <begin position="1"/>
        <end position="18"/>
    </location>
</feature>
<gene>
    <name evidence="2" type="ORF">Ae201684_017719</name>
</gene>
<dbReference type="VEuPathDB" id="FungiDB:AeMF1_011624"/>
<name>A0A6G0W7Y7_9STRA</name>
<comment type="caution">
    <text evidence="2">The sequence shown here is derived from an EMBL/GenBank/DDBJ whole genome shotgun (WGS) entry which is preliminary data.</text>
</comment>
<dbReference type="EMBL" id="VJMJ01000309">
    <property type="protein sequence ID" value="KAF0723379.1"/>
    <property type="molecule type" value="Genomic_DNA"/>
</dbReference>
<dbReference type="Proteomes" id="UP000481153">
    <property type="component" value="Unassembled WGS sequence"/>
</dbReference>